<organism evidence="1 2">
    <name type="scientific">Elysia crispata</name>
    <name type="common">lettuce slug</name>
    <dbReference type="NCBI Taxonomy" id="231223"/>
    <lineage>
        <taxon>Eukaryota</taxon>
        <taxon>Metazoa</taxon>
        <taxon>Spiralia</taxon>
        <taxon>Lophotrochozoa</taxon>
        <taxon>Mollusca</taxon>
        <taxon>Gastropoda</taxon>
        <taxon>Heterobranchia</taxon>
        <taxon>Euthyneura</taxon>
        <taxon>Panpulmonata</taxon>
        <taxon>Sacoglossa</taxon>
        <taxon>Placobranchoidea</taxon>
        <taxon>Plakobranchidae</taxon>
        <taxon>Elysia</taxon>
    </lineage>
</organism>
<dbReference type="AlphaFoldDB" id="A0AAE1AMZ1"/>
<proteinExistence type="predicted"/>
<reference evidence="1" key="1">
    <citation type="journal article" date="2023" name="G3 (Bethesda)">
        <title>A reference genome for the long-term kleptoplast-retaining sea slug Elysia crispata morphotype clarki.</title>
        <authorList>
            <person name="Eastman K.E."/>
            <person name="Pendleton A.L."/>
            <person name="Shaikh M.A."/>
            <person name="Suttiyut T."/>
            <person name="Ogas R."/>
            <person name="Tomko P."/>
            <person name="Gavelis G."/>
            <person name="Widhalm J.R."/>
            <person name="Wisecaver J.H."/>
        </authorList>
    </citation>
    <scope>NUCLEOTIDE SEQUENCE</scope>
    <source>
        <strain evidence="1">ECLA1</strain>
    </source>
</reference>
<evidence type="ECO:0000313" key="1">
    <source>
        <dbReference type="EMBL" id="KAK3790749.1"/>
    </source>
</evidence>
<keyword evidence="2" id="KW-1185">Reference proteome</keyword>
<accession>A0AAE1AMZ1</accession>
<protein>
    <submittedName>
        <fullName evidence="1">Uncharacterized protein</fullName>
    </submittedName>
</protein>
<name>A0AAE1AMZ1_9GAST</name>
<gene>
    <name evidence="1" type="ORF">RRG08_038240</name>
</gene>
<comment type="caution">
    <text evidence="1">The sequence shown here is derived from an EMBL/GenBank/DDBJ whole genome shotgun (WGS) entry which is preliminary data.</text>
</comment>
<sequence length="129" mass="14270">MSGYPQTPTDIPCKIPREHLQQSCQGILRHPLIFPVTTQESEDHPHPCPSLPKTSPTIMSGYPQTPTDIPCNNPRDFYIHLFYSSTSFLLPNLILLMLRTSASVAPASIAVERLHQPVGLLSGRVTAQL</sequence>
<dbReference type="EMBL" id="JAWDGP010001519">
    <property type="protein sequence ID" value="KAK3790749.1"/>
    <property type="molecule type" value="Genomic_DNA"/>
</dbReference>
<evidence type="ECO:0000313" key="2">
    <source>
        <dbReference type="Proteomes" id="UP001283361"/>
    </source>
</evidence>
<dbReference type="Proteomes" id="UP001283361">
    <property type="component" value="Unassembled WGS sequence"/>
</dbReference>